<evidence type="ECO:0000256" key="3">
    <source>
        <dbReference type="ARBA" id="ARBA00022692"/>
    </source>
</evidence>
<dbReference type="PROSITE" id="PS51257">
    <property type="entry name" value="PROKAR_LIPOPROTEIN"/>
    <property type="match status" value="1"/>
</dbReference>
<keyword evidence="5 6" id="KW-0472">Membrane</keyword>
<evidence type="ECO:0000313" key="8">
    <source>
        <dbReference type="RefSeq" id="XP_002737467.1"/>
    </source>
</evidence>
<feature type="transmembrane region" description="Helical" evidence="6">
    <location>
        <begin position="73"/>
        <end position="93"/>
    </location>
</feature>
<evidence type="ECO:0000256" key="2">
    <source>
        <dbReference type="ARBA" id="ARBA00009565"/>
    </source>
</evidence>
<dbReference type="RefSeq" id="XP_002737467.1">
    <property type="nucleotide sequence ID" value="XM_002737421.2"/>
</dbReference>
<feature type="transmembrane region" description="Helical" evidence="6">
    <location>
        <begin position="9"/>
        <end position="32"/>
    </location>
</feature>
<accession>A0ABM0GU84</accession>
<evidence type="ECO:0000256" key="1">
    <source>
        <dbReference type="ARBA" id="ARBA00004141"/>
    </source>
</evidence>
<reference evidence="8" key="1">
    <citation type="submission" date="2025-08" db="UniProtKB">
        <authorList>
            <consortium name="RefSeq"/>
        </authorList>
    </citation>
    <scope>IDENTIFICATION</scope>
    <source>
        <tissue evidence="8">Testes</tissue>
    </source>
</reference>
<evidence type="ECO:0000256" key="4">
    <source>
        <dbReference type="ARBA" id="ARBA00022989"/>
    </source>
</evidence>
<evidence type="ECO:0000256" key="5">
    <source>
        <dbReference type="ARBA" id="ARBA00023136"/>
    </source>
</evidence>
<gene>
    <name evidence="8" type="primary">LOC100376432</name>
</gene>
<name>A0ABM0GU84_SACKO</name>
<dbReference type="Proteomes" id="UP000694865">
    <property type="component" value="Unplaced"/>
</dbReference>
<dbReference type="GeneID" id="100376432"/>
<dbReference type="InterPro" id="IPR007237">
    <property type="entry name" value="CD20-like"/>
</dbReference>
<evidence type="ECO:0000313" key="7">
    <source>
        <dbReference type="Proteomes" id="UP000694865"/>
    </source>
</evidence>
<keyword evidence="7" id="KW-1185">Reference proteome</keyword>
<evidence type="ECO:0000256" key="6">
    <source>
        <dbReference type="SAM" id="Phobius"/>
    </source>
</evidence>
<proteinExistence type="inferred from homology"/>
<dbReference type="PANTHER" id="PTHR23320">
    <property type="entry name" value="MEMBRANE-SPANNING 4-DOMAINS SUBFAMILY A MS4A -RELATED"/>
    <property type="match status" value="1"/>
</dbReference>
<organism evidence="7 8">
    <name type="scientific">Saccoglossus kowalevskii</name>
    <name type="common">Acorn worm</name>
    <dbReference type="NCBI Taxonomy" id="10224"/>
    <lineage>
        <taxon>Eukaryota</taxon>
        <taxon>Metazoa</taxon>
        <taxon>Hemichordata</taxon>
        <taxon>Enteropneusta</taxon>
        <taxon>Harrimaniidae</taxon>
        <taxon>Saccoglossus</taxon>
    </lineage>
</organism>
<keyword evidence="3 6" id="KW-0812">Transmembrane</keyword>
<dbReference type="InterPro" id="IPR030417">
    <property type="entry name" value="MS4A"/>
</dbReference>
<keyword evidence="4 6" id="KW-1133">Transmembrane helix</keyword>
<comment type="subcellular location">
    <subcellularLocation>
        <location evidence="1">Membrane</location>
        <topology evidence="1">Multi-pass membrane protein</topology>
    </subcellularLocation>
</comment>
<dbReference type="Pfam" id="PF04103">
    <property type="entry name" value="CD20"/>
    <property type="match status" value="1"/>
</dbReference>
<protein>
    <submittedName>
        <fullName evidence="8">Uncharacterized protein LOC100376432</fullName>
    </submittedName>
</protein>
<dbReference type="PANTHER" id="PTHR23320:SF130">
    <property type="entry name" value="TRANSMEMBRANE PROTEIN 212"/>
    <property type="match status" value="1"/>
</dbReference>
<feature type="transmembrane region" description="Helical" evidence="6">
    <location>
        <begin position="113"/>
        <end position="137"/>
    </location>
</feature>
<sequence length="276" mass="29798">MAYDQRSSFVIGCVLLICGTSSIILGCIILVFVSNSEYTYTFAPVWSGIVVIITGVFGVVAGKRKHFPSKCTIIFIVILNIITLMASLISWVISILRILESASKNNAKISRALFAMILMVGVIEMLLALCTVVMYLSGVCCYRHITKPVCQSNHCQESSSNESGDFYTLQAGDQVIEAADGDIVIVSGSHVIHPGTKKIKIVGRESTSIPPPYGFGSIPASDILEPELPVYTSVENENIPSTSHGVVESTCPDLLTKQPPSDFVEVEDSQLFGALE</sequence>
<feature type="transmembrane region" description="Helical" evidence="6">
    <location>
        <begin position="38"/>
        <end position="61"/>
    </location>
</feature>
<comment type="similarity">
    <text evidence="2">Belongs to the MS4A family.</text>
</comment>